<sequence length="192" mass="21226">MPDIIHTTESEDVQAHVQGEYILMYVYLPIVFGRQNDDAIPPERRLPILDALPSERRLLTLDALPAELRLSGLDAIPPERRLSGLDTLPSERRLSGLDALGSTFSQSRLSALRVKSVYHAVTRTISEGTYVVVFAVQDVATGVHGVIKIAKLVGNDAGNQTAEWESFILEKMYRCNPNSSIVRLLDKGMLAD</sequence>
<name>A0AA39H698_9BILA</name>
<dbReference type="EMBL" id="JAUCMV010000005">
    <property type="protein sequence ID" value="KAK0399058.1"/>
    <property type="molecule type" value="Genomic_DNA"/>
</dbReference>
<accession>A0AA39H698</accession>
<organism evidence="1 2">
    <name type="scientific">Steinernema hermaphroditum</name>
    <dbReference type="NCBI Taxonomy" id="289476"/>
    <lineage>
        <taxon>Eukaryota</taxon>
        <taxon>Metazoa</taxon>
        <taxon>Ecdysozoa</taxon>
        <taxon>Nematoda</taxon>
        <taxon>Chromadorea</taxon>
        <taxon>Rhabditida</taxon>
        <taxon>Tylenchina</taxon>
        <taxon>Panagrolaimomorpha</taxon>
        <taxon>Strongyloidoidea</taxon>
        <taxon>Steinernematidae</taxon>
        <taxon>Steinernema</taxon>
    </lineage>
</organism>
<proteinExistence type="predicted"/>
<evidence type="ECO:0000313" key="2">
    <source>
        <dbReference type="Proteomes" id="UP001175271"/>
    </source>
</evidence>
<reference evidence="1" key="1">
    <citation type="submission" date="2023-06" db="EMBL/GenBank/DDBJ databases">
        <title>Genomic analysis of the entomopathogenic nematode Steinernema hermaphroditum.</title>
        <authorList>
            <person name="Schwarz E.M."/>
            <person name="Heppert J.K."/>
            <person name="Baniya A."/>
            <person name="Schwartz H.T."/>
            <person name="Tan C.-H."/>
            <person name="Antoshechkin I."/>
            <person name="Sternberg P.W."/>
            <person name="Goodrich-Blair H."/>
            <person name="Dillman A.R."/>
        </authorList>
    </citation>
    <scope>NUCLEOTIDE SEQUENCE</scope>
    <source>
        <strain evidence="1">PS9179</strain>
        <tissue evidence="1">Whole animal</tissue>
    </source>
</reference>
<comment type="caution">
    <text evidence="1">The sequence shown here is derived from an EMBL/GenBank/DDBJ whole genome shotgun (WGS) entry which is preliminary data.</text>
</comment>
<dbReference type="AlphaFoldDB" id="A0AA39H698"/>
<evidence type="ECO:0008006" key="3">
    <source>
        <dbReference type="Google" id="ProtNLM"/>
    </source>
</evidence>
<evidence type="ECO:0000313" key="1">
    <source>
        <dbReference type="EMBL" id="KAK0399058.1"/>
    </source>
</evidence>
<keyword evidence="2" id="KW-1185">Reference proteome</keyword>
<protein>
    <recommendedName>
        <fullName evidence="3">Protein kinase domain-containing protein</fullName>
    </recommendedName>
</protein>
<gene>
    <name evidence="1" type="ORF">QR680_002882</name>
</gene>
<dbReference type="Proteomes" id="UP001175271">
    <property type="component" value="Unassembled WGS sequence"/>
</dbReference>